<feature type="domain" description="Peptidase M20 dimerisation" evidence="3">
    <location>
        <begin position="218"/>
        <end position="316"/>
    </location>
</feature>
<dbReference type="InterPro" id="IPR010158">
    <property type="entry name" value="Amidase_Cbmase"/>
</dbReference>
<dbReference type="PIRSF" id="PIRSF001235">
    <property type="entry name" value="Amidase_carbamoylase"/>
    <property type="match status" value="1"/>
</dbReference>
<dbReference type="Pfam" id="PF01546">
    <property type="entry name" value="Peptidase_M20"/>
    <property type="match status" value="1"/>
</dbReference>
<gene>
    <name evidence="4" type="ORF">JOC27_001676</name>
</gene>
<organism evidence="4 5">
    <name type="scientific">Sporolactobacillus spathodeae</name>
    <dbReference type="NCBI Taxonomy" id="1465502"/>
    <lineage>
        <taxon>Bacteria</taxon>
        <taxon>Bacillati</taxon>
        <taxon>Bacillota</taxon>
        <taxon>Bacilli</taxon>
        <taxon>Bacillales</taxon>
        <taxon>Sporolactobacillaceae</taxon>
        <taxon>Sporolactobacillus</taxon>
    </lineage>
</organism>
<dbReference type="RefSeq" id="WP_338062789.1">
    <property type="nucleotide sequence ID" value="NZ_CBCRXA010000012.1"/>
</dbReference>
<dbReference type="Gene3D" id="3.40.630.10">
    <property type="entry name" value="Zn peptidases"/>
    <property type="match status" value="1"/>
</dbReference>
<dbReference type="NCBIfam" id="TIGR01879">
    <property type="entry name" value="hydantase"/>
    <property type="match status" value="1"/>
</dbReference>
<accession>A0ABS2Q8V9</accession>
<dbReference type="NCBIfam" id="NF006768">
    <property type="entry name" value="PRK09290.1-1"/>
    <property type="match status" value="1"/>
</dbReference>
<dbReference type="InterPro" id="IPR011650">
    <property type="entry name" value="Peptidase_M20_dimer"/>
</dbReference>
<name>A0ABS2Q8V9_9BACL</name>
<dbReference type="Pfam" id="PF07687">
    <property type="entry name" value="M20_dimer"/>
    <property type="match status" value="1"/>
</dbReference>
<proteinExistence type="inferred from homology"/>
<evidence type="ECO:0000256" key="2">
    <source>
        <dbReference type="ARBA" id="ARBA00022801"/>
    </source>
</evidence>
<dbReference type="Gene3D" id="3.30.70.360">
    <property type="match status" value="1"/>
</dbReference>
<dbReference type="InterPro" id="IPR002933">
    <property type="entry name" value="Peptidase_M20"/>
</dbReference>
<dbReference type="PANTHER" id="PTHR32494">
    <property type="entry name" value="ALLANTOATE DEIMINASE-RELATED"/>
    <property type="match status" value="1"/>
</dbReference>
<dbReference type="PANTHER" id="PTHR32494:SF5">
    <property type="entry name" value="ALLANTOATE AMIDOHYDROLASE"/>
    <property type="match status" value="1"/>
</dbReference>
<evidence type="ECO:0000313" key="5">
    <source>
        <dbReference type="Proteomes" id="UP000823201"/>
    </source>
</evidence>
<evidence type="ECO:0000313" key="4">
    <source>
        <dbReference type="EMBL" id="MBM7658223.1"/>
    </source>
</evidence>
<dbReference type="EMBL" id="JAFBEV010000013">
    <property type="protein sequence ID" value="MBM7658223.1"/>
    <property type="molecule type" value="Genomic_DNA"/>
</dbReference>
<sequence>MTIDQEDVTEHAGELDYLIQWLSAFGQTENGGVTRLLYDKAWREAQSSMQDKMRELGFSTYFDDVGNLFGRIQGTENTPNVILTGSHIDTVIDGGKYDGAYGILAALLAASRLVRKYGMPKRTVEVVSLCEEEGSRFPLSFWGSGNITGKYNAENALKVADTHGVTLLNAMQAAGFGKGDHVNARRSDIDCFIETHIEQGRILELEKKCWAPVSHIVGQRRYTVSLSGKSNHAGTTPMYLRKDALYAAAQMIAEVVHRAEVLHNGLTTTCGSIVADPNVSNVIAGSCRFSLDIRHHQTDVLEQFSAAAIEFFKSLANQSGIGITIDKWMDVEPVQLDPGLTEMNFKIGEKAGIPIRKMISGAGHDAQIFGNFCPTALLFVPSHNGISHSPEEYTDTEALEIGIQMLMRVLFRLAYN</sequence>
<dbReference type="InterPro" id="IPR036264">
    <property type="entry name" value="Bact_exopeptidase_dim_dom"/>
</dbReference>
<dbReference type="NCBIfam" id="NF006771">
    <property type="entry name" value="PRK09290.1-5"/>
    <property type="match status" value="1"/>
</dbReference>
<dbReference type="Proteomes" id="UP000823201">
    <property type="component" value="Unassembled WGS sequence"/>
</dbReference>
<keyword evidence="2 4" id="KW-0378">Hydrolase</keyword>
<dbReference type="SUPFAM" id="SSF55031">
    <property type="entry name" value="Bacterial exopeptidase dimerisation domain"/>
    <property type="match status" value="1"/>
</dbReference>
<reference evidence="4 5" key="1">
    <citation type="submission" date="2021-01" db="EMBL/GenBank/DDBJ databases">
        <title>Genomic Encyclopedia of Type Strains, Phase IV (KMG-IV): sequencing the most valuable type-strain genomes for metagenomic binning, comparative biology and taxonomic classification.</title>
        <authorList>
            <person name="Goeker M."/>
        </authorList>
    </citation>
    <scope>NUCLEOTIDE SEQUENCE [LARGE SCALE GENOMIC DNA]</scope>
    <source>
        <strain evidence="4 5">DSM 100968</strain>
    </source>
</reference>
<keyword evidence="5" id="KW-1185">Reference proteome</keyword>
<dbReference type="SUPFAM" id="SSF53187">
    <property type="entry name" value="Zn-dependent exopeptidases"/>
    <property type="match status" value="1"/>
</dbReference>
<dbReference type="CDD" id="cd03884">
    <property type="entry name" value="M20_bAS"/>
    <property type="match status" value="1"/>
</dbReference>
<comment type="caution">
    <text evidence="4">The sequence shown here is derived from an EMBL/GenBank/DDBJ whole genome shotgun (WGS) entry which is preliminary data.</text>
</comment>
<comment type="similarity">
    <text evidence="1">Belongs to the peptidase M20 family.</text>
</comment>
<evidence type="ECO:0000259" key="3">
    <source>
        <dbReference type="Pfam" id="PF07687"/>
    </source>
</evidence>
<dbReference type="GO" id="GO:0047652">
    <property type="term" value="F:allantoate deiminase activity"/>
    <property type="evidence" value="ECO:0007669"/>
    <property type="project" value="UniProtKB-EC"/>
</dbReference>
<evidence type="ECO:0000256" key="1">
    <source>
        <dbReference type="ARBA" id="ARBA00006153"/>
    </source>
</evidence>
<protein>
    <submittedName>
        <fullName evidence="4">Allantoate deiminase</fullName>
        <ecNumber evidence="4">3.5.3.9</ecNumber>
    </submittedName>
</protein>
<dbReference type="EC" id="3.5.3.9" evidence="4"/>